<dbReference type="InterPro" id="IPR011991">
    <property type="entry name" value="ArsR-like_HTH"/>
</dbReference>
<dbReference type="Proteomes" id="UP000603865">
    <property type="component" value="Unassembled WGS sequence"/>
</dbReference>
<protein>
    <submittedName>
        <fullName evidence="2">Transcriptional regulator</fullName>
    </submittedName>
</protein>
<dbReference type="PANTHER" id="PTHR38600">
    <property type="entry name" value="TRANSCRIPTIONAL REGULATORY PROTEIN"/>
    <property type="match status" value="1"/>
</dbReference>
<dbReference type="AlphaFoldDB" id="A0A918BY04"/>
<name>A0A918BY04_9DEIO</name>
<gene>
    <name evidence="2" type="ORF">GCM10008957_05870</name>
</gene>
<feature type="compositionally biased region" description="Polar residues" evidence="1">
    <location>
        <begin position="17"/>
        <end position="27"/>
    </location>
</feature>
<keyword evidence="3" id="KW-1185">Reference proteome</keyword>
<feature type="region of interest" description="Disordered" evidence="1">
    <location>
        <begin position="1"/>
        <end position="27"/>
    </location>
</feature>
<sequence>MAASGSPARFPIPASAPQVSSAQPPANTKSRLLEVVKRHGAQTAQALARELEISVPAARKHLQGLQEAGLIAARTEKPGGRGRPQHVYALSERGESTFPKSYATLCSDVLSHVQQLFGEGAVLQVMDARRAELYRRLSSVVQGDLDQRVQILAHELKEAGYAAEVVYERGAWFLVERNCPALKVARDFGQLCESELNLYRDLLGTNVVRESRIACGAAECRYRIG</sequence>
<reference evidence="2" key="1">
    <citation type="journal article" date="2014" name="Int. J. Syst. Evol. Microbiol.">
        <title>Complete genome sequence of Corynebacterium casei LMG S-19264T (=DSM 44701T), isolated from a smear-ripened cheese.</title>
        <authorList>
            <consortium name="US DOE Joint Genome Institute (JGI-PGF)"/>
            <person name="Walter F."/>
            <person name="Albersmeier A."/>
            <person name="Kalinowski J."/>
            <person name="Ruckert C."/>
        </authorList>
    </citation>
    <scope>NUCLEOTIDE SEQUENCE</scope>
    <source>
        <strain evidence="2">JCM 31311</strain>
    </source>
</reference>
<dbReference type="PANTHER" id="PTHR38600:SF2">
    <property type="entry name" value="SLL0088 PROTEIN"/>
    <property type="match status" value="1"/>
</dbReference>
<evidence type="ECO:0000256" key="1">
    <source>
        <dbReference type="SAM" id="MobiDB-lite"/>
    </source>
</evidence>
<dbReference type="EMBL" id="BMQL01000002">
    <property type="protein sequence ID" value="GGQ96443.1"/>
    <property type="molecule type" value="Genomic_DNA"/>
</dbReference>
<dbReference type="Gene3D" id="1.10.10.10">
    <property type="entry name" value="Winged helix-like DNA-binding domain superfamily/Winged helix DNA-binding domain"/>
    <property type="match status" value="1"/>
</dbReference>
<evidence type="ECO:0000313" key="3">
    <source>
        <dbReference type="Proteomes" id="UP000603865"/>
    </source>
</evidence>
<accession>A0A918BY04</accession>
<proteinExistence type="predicted"/>
<dbReference type="SUPFAM" id="SSF46785">
    <property type="entry name" value="Winged helix' DNA-binding domain"/>
    <property type="match status" value="1"/>
</dbReference>
<reference evidence="2" key="2">
    <citation type="submission" date="2020-09" db="EMBL/GenBank/DDBJ databases">
        <authorList>
            <person name="Sun Q."/>
            <person name="Ohkuma M."/>
        </authorList>
    </citation>
    <scope>NUCLEOTIDE SEQUENCE</scope>
    <source>
        <strain evidence="2">JCM 31311</strain>
    </source>
</reference>
<evidence type="ECO:0000313" key="2">
    <source>
        <dbReference type="EMBL" id="GGQ96443.1"/>
    </source>
</evidence>
<comment type="caution">
    <text evidence="2">The sequence shown here is derived from an EMBL/GenBank/DDBJ whole genome shotgun (WGS) entry which is preliminary data.</text>
</comment>
<dbReference type="InterPro" id="IPR036390">
    <property type="entry name" value="WH_DNA-bd_sf"/>
</dbReference>
<dbReference type="RefSeq" id="WP_189088016.1">
    <property type="nucleotide sequence ID" value="NZ_BMQL01000002.1"/>
</dbReference>
<dbReference type="Pfam" id="PF12840">
    <property type="entry name" value="HTH_20"/>
    <property type="match status" value="1"/>
</dbReference>
<organism evidence="2 3">
    <name type="scientific">Deinococcus ruber</name>
    <dbReference type="NCBI Taxonomy" id="1848197"/>
    <lineage>
        <taxon>Bacteria</taxon>
        <taxon>Thermotogati</taxon>
        <taxon>Deinococcota</taxon>
        <taxon>Deinococci</taxon>
        <taxon>Deinococcales</taxon>
        <taxon>Deinococcaceae</taxon>
        <taxon>Deinococcus</taxon>
    </lineage>
</organism>
<dbReference type="InterPro" id="IPR036388">
    <property type="entry name" value="WH-like_DNA-bd_sf"/>
</dbReference>
<dbReference type="CDD" id="cd00090">
    <property type="entry name" value="HTH_ARSR"/>
    <property type="match status" value="1"/>
</dbReference>